<feature type="transmembrane region" description="Helical" evidence="4">
    <location>
        <begin position="319"/>
        <end position="344"/>
    </location>
</feature>
<keyword evidence="4" id="KW-0472">Membrane</keyword>
<comment type="similarity">
    <text evidence="1">Belongs to the ice-binding protein family.</text>
</comment>
<proteinExistence type="inferred from homology"/>
<comment type="caution">
    <text evidence="5">The sequence shown here is derived from an EMBL/GenBank/DDBJ whole genome shotgun (WGS) entry which is preliminary data.</text>
</comment>
<gene>
    <name evidence="5" type="ORF">EFL26_22450</name>
</gene>
<evidence type="ECO:0000256" key="1">
    <source>
        <dbReference type="ARBA" id="ARBA00005445"/>
    </source>
</evidence>
<keyword evidence="4" id="KW-0812">Transmembrane</keyword>
<evidence type="ECO:0000313" key="6">
    <source>
        <dbReference type="Proteomes" id="UP000279994"/>
    </source>
</evidence>
<protein>
    <submittedName>
        <fullName evidence="5">DUF3494 domain-containing protein</fullName>
    </submittedName>
</protein>
<dbReference type="Proteomes" id="UP000279994">
    <property type="component" value="Unassembled WGS sequence"/>
</dbReference>
<feature type="compositionally biased region" description="Low complexity" evidence="3">
    <location>
        <begin position="280"/>
        <end position="296"/>
    </location>
</feature>
<sequence>MSTPPTSFSPFAPRRGVAAAFGVASLGLLVAGFVGATTPASALGAPVGLGTAASYAVLAGSTVTNAGSSVIHGDLGVSPGTAVVGFPPGTVVPPGVIHAGDAPAAQAQLDLTTAYNDAAGRASNASITGQDLGGKTLTTGVYTASTSQQLTGALTLDAKGDPSAVFVFQIGSTLTTASASSVVLVNGASPCNVYWQVGSSATLDTGTAFAGTIMALTSATLNTGATVEGRVLARNGAVTLDDNVITAPDCATSSGVTATPTSAATPTKKHHTSTNHGSTDHTASTPSTPTTPVIPTGHPSTGVGVAPSSSDTGGNGSGILFALAGLAGIAALIAALLAAGPVAVRTRR</sequence>
<dbReference type="OrthoDB" id="2082707at2"/>
<dbReference type="EMBL" id="RJSF01000048">
    <property type="protein sequence ID" value="RNM11481.1"/>
    <property type="molecule type" value="Genomic_DNA"/>
</dbReference>
<evidence type="ECO:0000256" key="3">
    <source>
        <dbReference type="SAM" id="MobiDB-lite"/>
    </source>
</evidence>
<keyword evidence="6" id="KW-1185">Reference proteome</keyword>
<reference evidence="5 6" key="1">
    <citation type="submission" date="2018-11" db="EMBL/GenBank/DDBJ databases">
        <authorList>
            <person name="Li F."/>
        </authorList>
    </citation>
    <scope>NUCLEOTIDE SEQUENCE [LARGE SCALE GENOMIC DNA]</scope>
    <source>
        <strain evidence="5 6">Gsoil 818</strain>
    </source>
</reference>
<evidence type="ECO:0000256" key="4">
    <source>
        <dbReference type="SAM" id="Phobius"/>
    </source>
</evidence>
<dbReference type="InterPro" id="IPR021884">
    <property type="entry name" value="Ice-bd_prot"/>
</dbReference>
<dbReference type="RefSeq" id="WP_123225169.1">
    <property type="nucleotide sequence ID" value="NZ_RJSF01000048.1"/>
</dbReference>
<feature type="compositionally biased region" description="Low complexity" evidence="3">
    <location>
        <begin position="251"/>
        <end position="266"/>
    </location>
</feature>
<accession>A0A3N0GGB9</accession>
<evidence type="ECO:0000313" key="5">
    <source>
        <dbReference type="EMBL" id="RNM11481.1"/>
    </source>
</evidence>
<dbReference type="Pfam" id="PF11999">
    <property type="entry name" value="Ice_binding"/>
    <property type="match status" value="1"/>
</dbReference>
<evidence type="ECO:0000256" key="2">
    <source>
        <dbReference type="ARBA" id="ARBA00022729"/>
    </source>
</evidence>
<dbReference type="AlphaFoldDB" id="A0A3N0GGB9"/>
<organism evidence="5 6">
    <name type="scientific">Nocardioides pocheonensis</name>
    <dbReference type="NCBI Taxonomy" id="661485"/>
    <lineage>
        <taxon>Bacteria</taxon>
        <taxon>Bacillati</taxon>
        <taxon>Actinomycetota</taxon>
        <taxon>Actinomycetes</taxon>
        <taxon>Propionibacteriales</taxon>
        <taxon>Nocardioidaceae</taxon>
        <taxon>Nocardioides</taxon>
    </lineage>
</organism>
<keyword evidence="2" id="KW-0732">Signal</keyword>
<feature type="region of interest" description="Disordered" evidence="3">
    <location>
        <begin position="251"/>
        <end position="311"/>
    </location>
</feature>
<keyword evidence="4" id="KW-1133">Transmembrane helix</keyword>
<name>A0A3N0GGB9_9ACTN</name>